<feature type="transmembrane region" description="Helical" evidence="3">
    <location>
        <begin position="482"/>
        <end position="501"/>
    </location>
</feature>
<feature type="region of interest" description="Disordered" evidence="2">
    <location>
        <begin position="897"/>
        <end position="920"/>
    </location>
</feature>
<dbReference type="EMBL" id="MH155873">
    <property type="protein sequence ID" value="AWN05528.1"/>
    <property type="molecule type" value="Genomic_DNA"/>
</dbReference>
<keyword evidence="3" id="KW-1133">Transmembrane helix</keyword>
<feature type="domain" description="Tape measure protein N-terminal" evidence="4">
    <location>
        <begin position="236"/>
        <end position="408"/>
    </location>
</feature>
<feature type="transmembrane region" description="Helical" evidence="3">
    <location>
        <begin position="597"/>
        <end position="620"/>
    </location>
</feature>
<feature type="transmembrane region" description="Helical" evidence="3">
    <location>
        <begin position="688"/>
        <end position="712"/>
    </location>
</feature>
<protein>
    <submittedName>
        <fullName evidence="5">Tape measure protein</fullName>
    </submittedName>
</protein>
<evidence type="ECO:0000256" key="3">
    <source>
        <dbReference type="SAM" id="Phobius"/>
    </source>
</evidence>
<keyword evidence="3" id="KW-0472">Membrane</keyword>
<reference evidence="5 6" key="1">
    <citation type="submission" date="2018-04" db="EMBL/GenBank/DDBJ databases">
        <authorList>
            <person name="Paschalis M.I."/>
            <person name="Cheong D.K."/>
            <person name="Petit-Frere T."/>
            <person name="Stoner K.N."/>
            <person name="Veracka M."/>
            <person name="Ewers R.M."/>
            <person name="Maciver D.B."/>
            <person name="Santiago X."/>
            <person name="Nichols C.D."/>
            <person name="Scaff D.S."/>
            <person name="Osorio S.M."/>
            <person name="Mercado F.J."/>
            <person name="Tamondong K.G."/>
            <person name="Lee J."/>
            <person name="Nicholson R.L."/>
            <person name="Antonucci M.K."/>
            <person name="Anger G.K."/>
            <person name="Washington J.M."/>
            <person name="Garlena R.A."/>
            <person name="Russell D.A."/>
            <person name="Pope W.H."/>
            <person name="Jacobs-Sera D."/>
            <person name="Hendrix R.W."/>
            <person name="Hatfull G.F."/>
        </authorList>
    </citation>
    <scope>NUCLEOTIDE SEQUENCE [LARGE SCALE GENOMIC DNA]</scope>
</reference>
<dbReference type="NCBIfam" id="TIGR02675">
    <property type="entry name" value="tape_meas_nterm"/>
    <property type="match status" value="1"/>
</dbReference>
<keyword evidence="1" id="KW-1188">Viral release from host cell</keyword>
<evidence type="ECO:0000313" key="5">
    <source>
        <dbReference type="EMBL" id="AWN05528.1"/>
    </source>
</evidence>
<keyword evidence="3" id="KW-0812">Transmembrane</keyword>
<dbReference type="SUPFAM" id="SSF48371">
    <property type="entry name" value="ARM repeat"/>
    <property type="match status" value="1"/>
</dbReference>
<feature type="transmembrane region" description="Helical" evidence="3">
    <location>
        <begin position="513"/>
        <end position="534"/>
    </location>
</feature>
<dbReference type="GeneID" id="54992410"/>
<evidence type="ECO:0000256" key="1">
    <source>
        <dbReference type="ARBA" id="ARBA00022465"/>
    </source>
</evidence>
<accession>A0A2U8UPI4</accession>
<keyword evidence="6" id="KW-1185">Reference proteome</keyword>
<sequence length="955" mass="94368">MAGNSVGSVSITIEADASDLPSDVEKAAKGVSSVGERLGRAINQGLANGFRSSISAAVEPVREKIVSTLQSAGTQAASALGRALAPAAAPFKNLAAGFNDTRAAASALTGVMGTLGGGLRSALQPGITATANLVAGWKSNQAAASSFTGALGTIGGLARAAFNTAQSAVSGFASVAKSAFDGLVSVASSVWEKIKSGASSAMKVIGSTVSDGLAVAGKLAGTAIAGTVGVALTKGFSRLESIDTATAKLTGLGHSAESITGIMQSATNAVRGTAFGLGDAASAAAQFSAAGVPLEGMERSLKVLSSTAAVAGTGLGEMTTIFGKVAATGKLSGDVLSQLSERGIPILSLLADQYGVTAEEAQKMVSDGKVSFEDFQTVLEGSLGPAAAAMGGSFSGMLTNVGAALGRLGAAAQAPAFQALKGLFPPIMSAIDQLTPVVAALATALGERLAPIVERLGGFLSSIDLSGLTASLTGAGGGASSFVSALGPLLPVLGAAAGALGPLLSGLPVVGGLFAGLTGPVGLAAGALLALTAIKPETLTSGFQAIAGALPGIIQGIVGAITTLVPQMVMAITANIPVFIQGILQLVNAVIPALMTAIPMIVTAVTSLIPQIITALLGAVPMILQSALTLFMSIVQAIIFVVPQIITALVTMIPQLATALLSALPQIITAALDLFLGIVQGVIQAIPVIITAVLDLLPVLLETVVGMIPSLINAALELFLGIIMGLAQAIPQIITAVLGLLPQLISTLIGMIPTLINGAVQLFTGIVQALPRVIPQIISALIGLAPVMVNALIQLVPQLIQAGIDLIGGLVNGLLSAAGQVGEVLLGIAQDAVGDFLSFLGIHSPSRLMYGAGEDTMQGYINALQDMSGEASDAMLDALTPPPAPGLEPSALALGRTGATTPGAAGTGGGLLTTTPGSGDGKTIVVQEGAVKVEGPDPYKAAVEVGDRLAERIAA</sequence>
<gene>
    <name evidence="5" type="primary">35</name>
    <name evidence="5" type="ORF">SEA_PASCHALIS_35</name>
</gene>
<feature type="transmembrane region" description="Helical" evidence="3">
    <location>
        <begin position="773"/>
        <end position="793"/>
    </location>
</feature>
<dbReference type="GO" id="GO:0098003">
    <property type="term" value="P:viral tail assembly"/>
    <property type="evidence" value="ECO:0007669"/>
    <property type="project" value="UniProtKB-KW"/>
</dbReference>
<proteinExistence type="predicted"/>
<dbReference type="InterPro" id="IPR013491">
    <property type="entry name" value="Tape_meas_N"/>
</dbReference>
<dbReference type="InterPro" id="IPR016024">
    <property type="entry name" value="ARM-type_fold"/>
</dbReference>
<feature type="transmembrane region" description="Helical" evidence="3">
    <location>
        <begin position="718"/>
        <end position="741"/>
    </location>
</feature>
<feature type="transmembrane region" description="Helical" evidence="3">
    <location>
        <begin position="748"/>
        <end position="767"/>
    </location>
</feature>
<name>A0A2U8UPI4_9CAUD</name>
<dbReference type="RefSeq" id="YP_009801882.1">
    <property type="nucleotide sequence ID" value="NC_047976.1"/>
</dbReference>
<keyword evidence="1" id="KW-1245">Viral tail assembly</keyword>
<dbReference type="Pfam" id="PF20155">
    <property type="entry name" value="TMP_3"/>
    <property type="match status" value="1"/>
</dbReference>
<evidence type="ECO:0000313" key="6">
    <source>
        <dbReference type="Proteomes" id="UP000246726"/>
    </source>
</evidence>
<feature type="transmembrane region" description="Helical" evidence="3">
    <location>
        <begin position="656"/>
        <end position="676"/>
    </location>
</feature>
<feature type="transmembrane region" description="Helical" evidence="3">
    <location>
        <begin position="546"/>
        <end position="565"/>
    </location>
</feature>
<evidence type="ECO:0000256" key="2">
    <source>
        <dbReference type="SAM" id="MobiDB-lite"/>
    </source>
</evidence>
<evidence type="ECO:0000259" key="4">
    <source>
        <dbReference type="Pfam" id="PF20155"/>
    </source>
</evidence>
<dbReference type="Proteomes" id="UP000246726">
    <property type="component" value="Segment"/>
</dbReference>
<organism evidence="5 6">
    <name type="scientific">Microbacterium phage Paschalis</name>
    <dbReference type="NCBI Taxonomy" id="2992928"/>
    <lineage>
        <taxon>Viruses</taxon>
        <taxon>Duplodnaviria</taxon>
        <taxon>Heunggongvirae</taxon>
        <taxon>Uroviricota</taxon>
        <taxon>Caudoviricetes</taxon>
        <taxon>Hodgkinviridae</taxon>
        <taxon>Quhwahvirus</taxon>
        <taxon>Quhwahvirus paschalis</taxon>
    </lineage>
</organism>